<dbReference type="AlphaFoldDB" id="A0AAA9U1Z5"/>
<dbReference type="CDD" id="cd00041">
    <property type="entry name" value="CUB"/>
    <property type="match status" value="1"/>
</dbReference>
<dbReference type="Ensembl" id="ENSBTAT00000094542.1">
    <property type="protein sequence ID" value="ENSBTAP00000103352.1"/>
    <property type="gene ID" value="ENSBTAG00000047338.3"/>
</dbReference>
<dbReference type="PROSITE" id="PS01180">
    <property type="entry name" value="CUB"/>
    <property type="match status" value="1"/>
</dbReference>
<dbReference type="SUPFAM" id="SSF49785">
    <property type="entry name" value="Galactose-binding domain-like"/>
    <property type="match status" value="1"/>
</dbReference>
<comment type="subcellular location">
    <subcellularLocation>
        <location evidence="1">Membrane</location>
        <topology evidence="1">Single-pass type I membrane protein</topology>
    </subcellularLocation>
</comment>
<dbReference type="GeneTree" id="ENSGT00940000157334"/>
<keyword evidence="6 7" id="KW-1015">Disulfide bond</keyword>
<dbReference type="InterPro" id="IPR000859">
    <property type="entry name" value="CUB_dom"/>
</dbReference>
<evidence type="ECO:0000259" key="12">
    <source>
        <dbReference type="PROSITE" id="PS50820"/>
    </source>
</evidence>
<dbReference type="InterPro" id="IPR035914">
    <property type="entry name" value="Sperma_CUB_dom_sf"/>
</dbReference>
<dbReference type="Pfam" id="PF00431">
    <property type="entry name" value="CUB"/>
    <property type="match status" value="1"/>
</dbReference>
<evidence type="ECO:0000256" key="1">
    <source>
        <dbReference type="ARBA" id="ARBA00004479"/>
    </source>
</evidence>
<evidence type="ECO:0000256" key="3">
    <source>
        <dbReference type="ARBA" id="ARBA00022692"/>
    </source>
</evidence>
<evidence type="ECO:0000259" key="11">
    <source>
        <dbReference type="PROSITE" id="PS50022"/>
    </source>
</evidence>
<evidence type="ECO:0000256" key="5">
    <source>
        <dbReference type="ARBA" id="ARBA00023136"/>
    </source>
</evidence>
<evidence type="ECO:0000313" key="13">
    <source>
        <dbReference type="Ensembl" id="ENSBTAP00000103352.1"/>
    </source>
</evidence>
<dbReference type="Gene3D" id="2.60.120.290">
    <property type="entry name" value="Spermadhesin, CUB domain"/>
    <property type="match status" value="1"/>
</dbReference>
<protein>
    <submittedName>
        <fullName evidence="13">Discoidin, CUB and LCCL domain containing 1</fullName>
    </submittedName>
</protein>
<reference evidence="13" key="2">
    <citation type="submission" date="2025-08" db="UniProtKB">
        <authorList>
            <consortium name="Ensembl"/>
        </authorList>
    </citation>
    <scope>IDENTIFICATION</scope>
    <source>
        <strain evidence="13">Hereford</strain>
    </source>
</reference>
<feature type="domain" description="CUB" evidence="10">
    <location>
        <begin position="135"/>
        <end position="244"/>
    </location>
</feature>
<evidence type="ECO:0000256" key="4">
    <source>
        <dbReference type="ARBA" id="ARBA00022989"/>
    </source>
</evidence>
<keyword evidence="5 9" id="KW-0472">Membrane</keyword>
<keyword evidence="3 9" id="KW-0812">Transmembrane</keyword>
<feature type="compositionally biased region" description="Low complexity" evidence="8">
    <location>
        <begin position="53"/>
        <end position="65"/>
    </location>
</feature>
<reference evidence="13" key="1">
    <citation type="submission" date="2018-03" db="EMBL/GenBank/DDBJ databases">
        <title>ARS-UCD1.2.</title>
        <authorList>
            <person name="Rosen B.D."/>
            <person name="Bickhart D.M."/>
            <person name="Koren S."/>
            <person name="Schnabel R.D."/>
            <person name="Hall R."/>
            <person name="Zimin A."/>
            <person name="Dreischer C."/>
            <person name="Schultheiss S."/>
            <person name="Schroeder S.G."/>
            <person name="Elsik C.G."/>
            <person name="Couldrey C."/>
            <person name="Liu G.E."/>
            <person name="Van Tassell C.P."/>
            <person name="Phillippy A.M."/>
            <person name="Smith T.P.L."/>
            <person name="Medrano J.F."/>
        </authorList>
    </citation>
    <scope>NUCLEOTIDE SEQUENCE [LARGE SCALE GENOMIC DNA]</scope>
    <source>
        <strain evidence="13">Hereford</strain>
    </source>
</reference>
<dbReference type="Pfam" id="PF00754">
    <property type="entry name" value="F5_F8_type_C"/>
    <property type="match status" value="1"/>
</dbReference>
<dbReference type="InterPro" id="IPR050633">
    <property type="entry name" value="Neuropilin_MCO_CoagFactor"/>
</dbReference>
<feature type="domain" description="LCCL" evidence="12">
    <location>
        <begin position="246"/>
        <end position="342"/>
    </location>
</feature>
<feature type="disulfide bond" evidence="7">
    <location>
        <begin position="135"/>
        <end position="162"/>
    </location>
</feature>
<dbReference type="CDD" id="cd00057">
    <property type="entry name" value="FA58C"/>
    <property type="match status" value="1"/>
</dbReference>
<feature type="transmembrane region" description="Helical" evidence="9">
    <location>
        <begin position="550"/>
        <end position="573"/>
    </location>
</feature>
<evidence type="ECO:0000259" key="10">
    <source>
        <dbReference type="PROSITE" id="PS01180"/>
    </source>
</evidence>
<keyword evidence="14" id="KW-1185">Reference proteome</keyword>
<evidence type="ECO:0000256" key="9">
    <source>
        <dbReference type="SAM" id="Phobius"/>
    </source>
</evidence>
<dbReference type="PROSITE" id="PS50820">
    <property type="entry name" value="LCCL"/>
    <property type="match status" value="1"/>
</dbReference>
<feature type="region of interest" description="Disordered" evidence="8">
    <location>
        <begin position="382"/>
        <end position="402"/>
    </location>
</feature>
<dbReference type="InterPro" id="IPR008979">
    <property type="entry name" value="Galactose-bd-like_sf"/>
</dbReference>
<gene>
    <name evidence="13" type="primary">DCBLD1</name>
</gene>
<dbReference type="GO" id="GO:0016020">
    <property type="term" value="C:membrane"/>
    <property type="evidence" value="ECO:0007669"/>
    <property type="project" value="UniProtKB-SubCell"/>
</dbReference>
<evidence type="ECO:0000256" key="6">
    <source>
        <dbReference type="ARBA" id="ARBA00023157"/>
    </source>
</evidence>
<dbReference type="Pfam" id="PF03815">
    <property type="entry name" value="LCCL"/>
    <property type="match status" value="1"/>
</dbReference>
<keyword evidence="2" id="KW-0597">Phosphoprotein</keyword>
<name>A0AAA9U1Z5_BOVIN</name>
<dbReference type="PROSITE" id="PS01285">
    <property type="entry name" value="FA58C_1"/>
    <property type="match status" value="1"/>
</dbReference>
<dbReference type="SUPFAM" id="SSF49854">
    <property type="entry name" value="Spermadhesin, CUB domain"/>
    <property type="match status" value="1"/>
</dbReference>
<dbReference type="SMART" id="SM00231">
    <property type="entry name" value="FA58C"/>
    <property type="match status" value="1"/>
</dbReference>
<evidence type="ECO:0000256" key="2">
    <source>
        <dbReference type="ARBA" id="ARBA00022553"/>
    </source>
</evidence>
<dbReference type="InterPro" id="IPR004043">
    <property type="entry name" value="LCCL"/>
</dbReference>
<comment type="caution">
    <text evidence="7">Lacks conserved residue(s) required for the propagation of feature annotation.</text>
</comment>
<evidence type="ECO:0000256" key="8">
    <source>
        <dbReference type="SAM" id="MobiDB-lite"/>
    </source>
</evidence>
<accession>A0AAA9U1Z5</accession>
<feature type="region of interest" description="Disordered" evidence="8">
    <location>
        <begin position="1"/>
        <end position="88"/>
    </location>
</feature>
<dbReference type="Gene3D" id="2.60.120.260">
    <property type="entry name" value="Galactose-binding domain-like"/>
    <property type="match status" value="1"/>
</dbReference>
<feature type="domain" description="F5/8 type C" evidence="11">
    <location>
        <begin position="349"/>
        <end position="506"/>
    </location>
</feature>
<evidence type="ECO:0000313" key="14">
    <source>
        <dbReference type="Proteomes" id="UP000009136"/>
    </source>
</evidence>
<evidence type="ECO:0000256" key="7">
    <source>
        <dbReference type="PROSITE-ProRule" id="PRU00059"/>
    </source>
</evidence>
<dbReference type="FunFam" id="2.60.120.260:FF:000002">
    <property type="entry name" value="Coagulation factor VIII"/>
    <property type="match status" value="1"/>
</dbReference>
<dbReference type="SMART" id="SM00603">
    <property type="entry name" value="LCCL"/>
    <property type="match status" value="1"/>
</dbReference>
<sequence>MLSEENGAPGAPPLRRPAATREPLPPWGPACGAGQETPPPGWAPGRPNEIRCPAAAAPSPGAALGREGGGRPGRRRRCARQGEAEPAKLAPGGAMVAGARGGCAQAGAVRRGLLALLLAVFAPLWLQAEELGDGCGHIVTYKDSGTMTSKNYPWTYPNHTVCEKTITVPKGKRLILRLGDLDIESQTCASDYLLFTSSSDQYGPYCGSMTMPKELLLNTNEVTVRFESGSHTSGRGFLLTYASSDHPDLITCLDRANHYLKTEYSKFCPAGCRDVPGDISGNVVDGYRDTSLLCKAAIHAGVIADEVGGQISVFLRKGLSRYEGILANGVLSRDGSLSDKRFLFTSNGCSGSLSLEPDRQIRASSSWEWINETGDQVRWSPGQARLQDQGPSWASGDRSKNHKQREWLRIDLGEKKKITGIRTTGSTQSDFDFYVKSFVMNFRNNNSKWKTYKGIVNNEEKVFQGNSNFRDPVRNNFIPPIVARYVRVIPQTWHQRIALKVELLGCQVAPSNDSLVWHKTSVNTVGSTKGEDKTISKPIPSEEMPKGLNITTIVILLVLFFVLAAGVAIFAVLRKKKKKGNPYGSSKTQKTDCWKQIKYPFARHQSAEFTISYNNEKEMTQKLDLITSDIAG</sequence>
<dbReference type="PANTHER" id="PTHR46806:SF1">
    <property type="entry name" value="DISCOIDIN, CUB AND LCCL DOMAIN-CONTAINING PROTEIN 1"/>
    <property type="match status" value="1"/>
</dbReference>
<dbReference type="SUPFAM" id="SSF69848">
    <property type="entry name" value="LCCL domain"/>
    <property type="match status" value="1"/>
</dbReference>
<dbReference type="Gene3D" id="2.170.130.20">
    <property type="entry name" value="LCCL-like domain"/>
    <property type="match status" value="1"/>
</dbReference>
<dbReference type="PANTHER" id="PTHR46806">
    <property type="entry name" value="F5/8 TYPE C DOMAIN-CONTAINING PROTEIN"/>
    <property type="match status" value="1"/>
</dbReference>
<dbReference type="InterPro" id="IPR036609">
    <property type="entry name" value="LCCL_sf"/>
</dbReference>
<dbReference type="Proteomes" id="UP000009136">
    <property type="component" value="Chromosome 9"/>
</dbReference>
<proteinExistence type="predicted"/>
<keyword evidence="4 9" id="KW-1133">Transmembrane helix</keyword>
<dbReference type="PROSITE" id="PS50022">
    <property type="entry name" value="FA58C_3"/>
    <property type="match status" value="1"/>
</dbReference>
<organism evidence="13 14">
    <name type="scientific">Bos taurus</name>
    <name type="common">Bovine</name>
    <dbReference type="NCBI Taxonomy" id="9913"/>
    <lineage>
        <taxon>Eukaryota</taxon>
        <taxon>Metazoa</taxon>
        <taxon>Chordata</taxon>
        <taxon>Craniata</taxon>
        <taxon>Vertebrata</taxon>
        <taxon>Euteleostomi</taxon>
        <taxon>Mammalia</taxon>
        <taxon>Eutheria</taxon>
        <taxon>Laurasiatheria</taxon>
        <taxon>Artiodactyla</taxon>
        <taxon>Ruminantia</taxon>
        <taxon>Pecora</taxon>
        <taxon>Bovidae</taxon>
        <taxon>Bovinae</taxon>
        <taxon>Bos</taxon>
    </lineage>
</organism>
<dbReference type="InterPro" id="IPR000421">
    <property type="entry name" value="FA58C"/>
</dbReference>
<reference evidence="13" key="3">
    <citation type="submission" date="2025-09" db="UniProtKB">
        <authorList>
            <consortium name="Ensembl"/>
        </authorList>
    </citation>
    <scope>IDENTIFICATION</scope>
    <source>
        <strain evidence="13">Hereford</strain>
    </source>
</reference>
<dbReference type="SMART" id="SM00042">
    <property type="entry name" value="CUB"/>
    <property type="match status" value="1"/>
</dbReference>